<proteinExistence type="inferred from homology"/>
<evidence type="ECO:0000256" key="9">
    <source>
        <dbReference type="SAM" id="Phobius"/>
    </source>
</evidence>
<feature type="transmembrane region" description="Helical" evidence="9">
    <location>
        <begin position="212"/>
        <end position="231"/>
    </location>
</feature>
<keyword evidence="11" id="KW-1185">Reference proteome</keyword>
<feature type="transmembrane region" description="Helical" evidence="9">
    <location>
        <begin position="110"/>
        <end position="132"/>
    </location>
</feature>
<feature type="transmembrane region" description="Helical" evidence="9">
    <location>
        <begin position="80"/>
        <end position="98"/>
    </location>
</feature>
<name>A0A7G5EII0_9BURK</name>
<reference evidence="10 11" key="1">
    <citation type="journal article" date="2020" name="G3 (Bethesda)">
        <title>CeMbio - The Caenorhabditis elegans Microbiome Resource.</title>
        <authorList>
            <person name="Dirksen P."/>
            <person name="Assie A."/>
            <person name="Zimmermann J."/>
            <person name="Zhang F."/>
            <person name="Tietje A.M."/>
            <person name="Marsh S.A."/>
            <person name="Felix M.A."/>
            <person name="Shapira M."/>
            <person name="Kaleta C."/>
            <person name="Schulenburg H."/>
            <person name="Samuel B."/>
        </authorList>
    </citation>
    <scope>NUCLEOTIDE SEQUENCE [LARGE SCALE GENOMIC DNA]</scope>
    <source>
        <strain evidence="10 11">BIGb0172</strain>
    </source>
</reference>
<keyword evidence="6 9" id="KW-1133">Transmembrane helix</keyword>
<dbReference type="Proteomes" id="UP000515240">
    <property type="component" value="Chromosome"/>
</dbReference>
<feature type="transmembrane region" description="Helical" evidence="9">
    <location>
        <begin position="276"/>
        <end position="302"/>
    </location>
</feature>
<dbReference type="InterPro" id="IPR002549">
    <property type="entry name" value="AI-2E-like"/>
</dbReference>
<organism evidence="10 11">
    <name type="scientific">Comamonas piscis</name>
    <dbReference type="NCBI Taxonomy" id="1562974"/>
    <lineage>
        <taxon>Bacteria</taxon>
        <taxon>Pseudomonadati</taxon>
        <taxon>Pseudomonadota</taxon>
        <taxon>Betaproteobacteria</taxon>
        <taxon>Burkholderiales</taxon>
        <taxon>Comamonadaceae</taxon>
        <taxon>Comamonas</taxon>
    </lineage>
</organism>
<evidence type="ECO:0000256" key="5">
    <source>
        <dbReference type="ARBA" id="ARBA00022692"/>
    </source>
</evidence>
<evidence type="ECO:0000313" key="11">
    <source>
        <dbReference type="Proteomes" id="UP000515240"/>
    </source>
</evidence>
<dbReference type="PANTHER" id="PTHR21716:SF53">
    <property type="entry name" value="PERMEASE PERM-RELATED"/>
    <property type="match status" value="1"/>
</dbReference>
<feature type="transmembrane region" description="Helical" evidence="9">
    <location>
        <begin position="314"/>
        <end position="340"/>
    </location>
</feature>
<dbReference type="EMBL" id="CP058554">
    <property type="protein sequence ID" value="QMV73805.1"/>
    <property type="molecule type" value="Genomic_DNA"/>
</dbReference>
<dbReference type="GO" id="GO:0005886">
    <property type="term" value="C:plasma membrane"/>
    <property type="evidence" value="ECO:0007669"/>
    <property type="project" value="UniProtKB-SubCell"/>
</dbReference>
<comment type="similarity">
    <text evidence="2">Belongs to the autoinducer-2 exporter (AI-2E) (TC 2.A.86) family.</text>
</comment>
<feature type="compositionally biased region" description="Pro residues" evidence="8">
    <location>
        <begin position="1"/>
        <end position="23"/>
    </location>
</feature>
<evidence type="ECO:0000256" key="7">
    <source>
        <dbReference type="ARBA" id="ARBA00023136"/>
    </source>
</evidence>
<accession>A0A7G5EII0</accession>
<feature type="region of interest" description="Disordered" evidence="8">
    <location>
        <begin position="1"/>
        <end position="42"/>
    </location>
</feature>
<dbReference type="KEGG" id="cpis:HS961_13720"/>
<dbReference type="RefSeq" id="WP_182322840.1">
    <property type="nucleotide sequence ID" value="NZ_CP058554.1"/>
</dbReference>
<evidence type="ECO:0000256" key="3">
    <source>
        <dbReference type="ARBA" id="ARBA00022448"/>
    </source>
</evidence>
<keyword evidence="7 9" id="KW-0472">Membrane</keyword>
<evidence type="ECO:0000256" key="2">
    <source>
        <dbReference type="ARBA" id="ARBA00009773"/>
    </source>
</evidence>
<keyword evidence="5 9" id="KW-0812">Transmembrane</keyword>
<dbReference type="Pfam" id="PF01594">
    <property type="entry name" value="AI-2E_transport"/>
    <property type="match status" value="1"/>
</dbReference>
<evidence type="ECO:0000256" key="6">
    <source>
        <dbReference type="ARBA" id="ARBA00022989"/>
    </source>
</evidence>
<comment type="subcellular location">
    <subcellularLocation>
        <location evidence="1">Cell membrane</location>
        <topology evidence="1">Multi-pass membrane protein</topology>
    </subcellularLocation>
</comment>
<keyword evidence="3" id="KW-0813">Transport</keyword>
<feature type="transmembrane region" description="Helical" evidence="9">
    <location>
        <begin position="352"/>
        <end position="373"/>
    </location>
</feature>
<dbReference type="PANTHER" id="PTHR21716">
    <property type="entry name" value="TRANSMEMBRANE PROTEIN"/>
    <property type="match status" value="1"/>
</dbReference>
<feature type="transmembrane region" description="Helical" evidence="9">
    <location>
        <begin position="379"/>
        <end position="398"/>
    </location>
</feature>
<dbReference type="AlphaFoldDB" id="A0A7G5EII0"/>
<evidence type="ECO:0000313" key="10">
    <source>
        <dbReference type="EMBL" id="QMV73805.1"/>
    </source>
</evidence>
<feature type="transmembrane region" description="Helical" evidence="9">
    <location>
        <begin position="47"/>
        <end position="74"/>
    </location>
</feature>
<evidence type="ECO:0000256" key="8">
    <source>
        <dbReference type="SAM" id="MobiDB-lite"/>
    </source>
</evidence>
<sequence length="656" mass="70841">MPPDQPVPDDVPPAQPVPGPNRPPRAEPQDGSRTGRRRRIGSSTQDTLAPLLAIVPGLRLMVGMVIAAVVILGLYVGRDVLLPVALAALLGFFLDPAVSRLKRWGLPRVVSVALVMVLALGALGAGAIYVGGQVTGLSAELPTYQNTIRQKLRNIKPYFNGPSVWDGAVKVLNTVETEIAQGDARARRVQKVEVQEPAVKPIQKALELLGKVAEPLATTGIVFLFVVLILLDRSGLQDRLLRLMGPNTHMASDALDDAATRIGQYLRMQLFVNLSYGVPMALGLWWIGVPGAILWGILAAVLRFVPYIGPMASAVFPLTLAFAVDPGWSLLLWTLALILLLELLSNNVVEPWLYGASTGLSTLSIILAATFWTALWGPIGLILSTPLTVCLLVLGRYIPGMGFLEILLGSQAVFDPPEKLLQRLWRGDVDQAIDVASENIDQALPPKPSQQEQAIAVTHFYDEVAVPALTIAAQQYRNAASPPQRQRLSEAVAMLLSGLQRHYRPAALAPVAEGQPPTPTMVCVGMQWDIDRHAATMAAHALQLNGVDSSTRAVSIDTVLRQGDLSLYDGVRHLCICSFHPNPLGRLGQMCESLRRRCPQLSITVLLLGAQGRGPMRAETLGSMRAHHAVYQISELTRLVVGEPTTTMNADKPLSL</sequence>
<protein>
    <submittedName>
        <fullName evidence="10">AI-2E family transporter</fullName>
    </submittedName>
</protein>
<evidence type="ECO:0000256" key="1">
    <source>
        <dbReference type="ARBA" id="ARBA00004651"/>
    </source>
</evidence>
<keyword evidence="4" id="KW-1003">Cell membrane</keyword>
<evidence type="ECO:0000256" key="4">
    <source>
        <dbReference type="ARBA" id="ARBA00022475"/>
    </source>
</evidence>
<gene>
    <name evidence="10" type="ORF">HS961_13720</name>
</gene>